<dbReference type="EMBL" id="ACIP02000001">
    <property type="protein sequence ID" value="EEP29219.1"/>
    <property type="molecule type" value="Genomic_DNA"/>
</dbReference>
<gene>
    <name evidence="1" type="ORF">GCWU000342_00574</name>
</gene>
<evidence type="ECO:0000313" key="2">
    <source>
        <dbReference type="Proteomes" id="UP000003494"/>
    </source>
</evidence>
<dbReference type="STRING" id="626523.GCWU000342_00574"/>
<evidence type="ECO:0000313" key="1">
    <source>
        <dbReference type="EMBL" id="EEP29219.1"/>
    </source>
</evidence>
<dbReference type="Proteomes" id="UP000003494">
    <property type="component" value="Unassembled WGS sequence"/>
</dbReference>
<proteinExistence type="predicted"/>
<protein>
    <submittedName>
        <fullName evidence="1">Uncharacterized protein</fullName>
    </submittedName>
</protein>
<sequence>MDERRKGAVPRETAGGSFFLTSITDEFLGQTLRIFFVGNFLKMKTSN</sequence>
<organism evidence="1 2">
    <name type="scientific">Shuttleworthella satelles DSM 14600</name>
    <dbReference type="NCBI Taxonomy" id="626523"/>
    <lineage>
        <taxon>Bacteria</taxon>
        <taxon>Bacillati</taxon>
        <taxon>Bacillota</taxon>
        <taxon>Clostridia</taxon>
        <taxon>Lachnospirales</taxon>
        <taxon>Lachnospiraceae</taxon>
        <taxon>Shuttleworthella</taxon>
    </lineage>
</organism>
<name>C4G9C2_9FIRM</name>
<comment type="caution">
    <text evidence="1">The sequence shown here is derived from an EMBL/GenBank/DDBJ whole genome shotgun (WGS) entry which is preliminary data.</text>
</comment>
<dbReference type="AlphaFoldDB" id="C4G9C2"/>
<keyword evidence="2" id="KW-1185">Reference proteome</keyword>
<dbReference type="HOGENOM" id="CLU_3173164_0_0_9"/>
<reference evidence="1" key="1">
    <citation type="submission" date="2009-04" db="EMBL/GenBank/DDBJ databases">
        <authorList>
            <person name="Weinstock G."/>
            <person name="Sodergren E."/>
            <person name="Clifton S."/>
            <person name="Fulton L."/>
            <person name="Fulton B."/>
            <person name="Courtney L."/>
            <person name="Fronick C."/>
            <person name="Harrison M."/>
            <person name="Strong C."/>
            <person name="Farmer C."/>
            <person name="Delahaunty K."/>
            <person name="Markovic C."/>
            <person name="Hall O."/>
            <person name="Minx P."/>
            <person name="Tomlinson C."/>
            <person name="Mitreva M."/>
            <person name="Nelson J."/>
            <person name="Hou S."/>
            <person name="Wollam A."/>
            <person name="Pepin K.H."/>
            <person name="Johnson M."/>
            <person name="Bhonagiri V."/>
            <person name="Nash W.E."/>
            <person name="Warren W."/>
            <person name="Chinwalla A."/>
            <person name="Mardis E.R."/>
            <person name="Wilson R.K."/>
        </authorList>
    </citation>
    <scope>NUCLEOTIDE SEQUENCE [LARGE SCALE GENOMIC DNA]</scope>
    <source>
        <strain evidence="1">DSM 14600</strain>
    </source>
</reference>
<accession>C4G9C2</accession>